<gene>
    <name evidence="2" type="ORF">PIB30_032399</name>
</gene>
<accession>A0ABU6XBC5</accession>
<evidence type="ECO:0000313" key="3">
    <source>
        <dbReference type="Proteomes" id="UP001341840"/>
    </source>
</evidence>
<sequence>MGSGVIHYKYEKRKKFEDYDEKADAELGTIKIRHYHFDNKSFVHPLQYWEELHRYPEYSPTHSGHASAPSSPEGSSEQQPYSHDASSYDLSGVWQPPPSCRSH</sequence>
<feature type="compositionally biased region" description="Low complexity" evidence="1">
    <location>
        <begin position="62"/>
        <end position="79"/>
    </location>
</feature>
<protein>
    <submittedName>
        <fullName evidence="2">Uncharacterized protein</fullName>
    </submittedName>
</protein>
<feature type="compositionally biased region" description="Polar residues" evidence="1">
    <location>
        <begin position="80"/>
        <end position="89"/>
    </location>
</feature>
<feature type="region of interest" description="Disordered" evidence="1">
    <location>
        <begin position="58"/>
        <end position="103"/>
    </location>
</feature>
<evidence type="ECO:0000313" key="2">
    <source>
        <dbReference type="EMBL" id="MED6194849.1"/>
    </source>
</evidence>
<proteinExistence type="predicted"/>
<evidence type="ECO:0000256" key="1">
    <source>
        <dbReference type="SAM" id="MobiDB-lite"/>
    </source>
</evidence>
<organism evidence="2 3">
    <name type="scientific">Stylosanthes scabra</name>
    <dbReference type="NCBI Taxonomy" id="79078"/>
    <lineage>
        <taxon>Eukaryota</taxon>
        <taxon>Viridiplantae</taxon>
        <taxon>Streptophyta</taxon>
        <taxon>Embryophyta</taxon>
        <taxon>Tracheophyta</taxon>
        <taxon>Spermatophyta</taxon>
        <taxon>Magnoliopsida</taxon>
        <taxon>eudicotyledons</taxon>
        <taxon>Gunneridae</taxon>
        <taxon>Pentapetalae</taxon>
        <taxon>rosids</taxon>
        <taxon>fabids</taxon>
        <taxon>Fabales</taxon>
        <taxon>Fabaceae</taxon>
        <taxon>Papilionoideae</taxon>
        <taxon>50 kb inversion clade</taxon>
        <taxon>dalbergioids sensu lato</taxon>
        <taxon>Dalbergieae</taxon>
        <taxon>Pterocarpus clade</taxon>
        <taxon>Stylosanthes</taxon>
    </lineage>
</organism>
<keyword evidence="3" id="KW-1185">Reference proteome</keyword>
<dbReference type="EMBL" id="JASCZI010211591">
    <property type="protein sequence ID" value="MED6194849.1"/>
    <property type="molecule type" value="Genomic_DNA"/>
</dbReference>
<dbReference type="Proteomes" id="UP001341840">
    <property type="component" value="Unassembled WGS sequence"/>
</dbReference>
<name>A0ABU6XBC5_9FABA</name>
<reference evidence="2 3" key="1">
    <citation type="journal article" date="2023" name="Plants (Basel)">
        <title>Bridging the Gap: Combining Genomics and Transcriptomics Approaches to Understand Stylosanthes scabra, an Orphan Legume from the Brazilian Caatinga.</title>
        <authorList>
            <person name="Ferreira-Neto J.R.C."/>
            <person name="da Silva M.D."/>
            <person name="Binneck E."/>
            <person name="de Melo N.F."/>
            <person name="da Silva R.H."/>
            <person name="de Melo A.L.T.M."/>
            <person name="Pandolfi V."/>
            <person name="Bustamante F.O."/>
            <person name="Brasileiro-Vidal A.C."/>
            <person name="Benko-Iseppon A.M."/>
        </authorList>
    </citation>
    <scope>NUCLEOTIDE SEQUENCE [LARGE SCALE GENOMIC DNA]</scope>
    <source>
        <tissue evidence="2">Leaves</tissue>
    </source>
</reference>
<comment type="caution">
    <text evidence="2">The sequence shown here is derived from an EMBL/GenBank/DDBJ whole genome shotgun (WGS) entry which is preliminary data.</text>
</comment>